<dbReference type="AlphaFoldDB" id="A0A645JDR1"/>
<accession>A0A645JDR1</accession>
<organism evidence="2">
    <name type="scientific">bioreactor metagenome</name>
    <dbReference type="NCBI Taxonomy" id="1076179"/>
    <lineage>
        <taxon>unclassified sequences</taxon>
        <taxon>metagenomes</taxon>
        <taxon>ecological metagenomes</taxon>
    </lineage>
</organism>
<evidence type="ECO:0000313" key="2">
    <source>
        <dbReference type="EMBL" id="MPN61322.1"/>
    </source>
</evidence>
<dbReference type="EMBL" id="VSSQ01137783">
    <property type="protein sequence ID" value="MPN61322.1"/>
    <property type="molecule type" value="Genomic_DNA"/>
</dbReference>
<gene>
    <name evidence="2" type="ORF">SDC9_209058</name>
</gene>
<dbReference type="InterPro" id="IPR005114">
    <property type="entry name" value="Helicase_assoc"/>
</dbReference>
<comment type="caution">
    <text evidence="2">The sequence shown here is derived from an EMBL/GenBank/DDBJ whole genome shotgun (WGS) entry which is preliminary data.</text>
</comment>
<dbReference type="Gene3D" id="6.10.140.530">
    <property type="match status" value="1"/>
</dbReference>
<name>A0A645JDR1_9ZZZZ</name>
<evidence type="ECO:0000259" key="1">
    <source>
        <dbReference type="Pfam" id="PF03457"/>
    </source>
</evidence>
<sequence>MRQLEKLGMDWRTASERAWAERYETAARLFKTGSDTNAGQGGKTEERAKISQWIARQRTLHIQGKLTREQIEMLNMLNAAKTMRQRNSERGTV</sequence>
<protein>
    <recommendedName>
        <fullName evidence="1">Helicase-associated domain-containing protein</fullName>
    </recommendedName>
</protein>
<feature type="domain" description="Helicase-associated" evidence="1">
    <location>
        <begin position="16"/>
        <end position="77"/>
    </location>
</feature>
<dbReference type="Pfam" id="PF03457">
    <property type="entry name" value="HA"/>
    <property type="match status" value="1"/>
</dbReference>
<proteinExistence type="predicted"/>
<reference evidence="2" key="1">
    <citation type="submission" date="2019-08" db="EMBL/GenBank/DDBJ databases">
        <authorList>
            <person name="Kucharzyk K."/>
            <person name="Murdoch R.W."/>
            <person name="Higgins S."/>
            <person name="Loffler F."/>
        </authorList>
    </citation>
    <scope>NUCLEOTIDE SEQUENCE</scope>
</reference>